<dbReference type="PANTHER" id="PTHR43401:SF2">
    <property type="entry name" value="L-THREONINE 3-DEHYDROGENASE"/>
    <property type="match status" value="1"/>
</dbReference>
<dbReference type="RefSeq" id="WP_257529052.1">
    <property type="nucleotide sequence ID" value="NZ_JANKAS010000001.1"/>
</dbReference>
<comment type="cofactor">
    <cofactor evidence="4">
        <name>Zn(2+)</name>
        <dbReference type="ChEBI" id="CHEBI:29105"/>
    </cofactor>
</comment>
<keyword evidence="3" id="KW-0560">Oxidoreductase</keyword>
<evidence type="ECO:0000259" key="6">
    <source>
        <dbReference type="Pfam" id="PF08240"/>
    </source>
</evidence>
<gene>
    <name evidence="7" type="ORF">NSA47_01395</name>
</gene>
<accession>A0AAE3KYL3</accession>
<dbReference type="SUPFAM" id="SSF51735">
    <property type="entry name" value="NAD(P)-binding Rossmann-fold domains"/>
    <property type="match status" value="1"/>
</dbReference>
<dbReference type="InterPro" id="IPR011032">
    <property type="entry name" value="GroES-like_sf"/>
</dbReference>
<evidence type="ECO:0000256" key="1">
    <source>
        <dbReference type="ARBA" id="ARBA00022723"/>
    </source>
</evidence>
<feature type="domain" description="Alcohol dehydrogenase-like N-terminal" evidence="6">
    <location>
        <begin position="28"/>
        <end position="140"/>
    </location>
</feature>
<dbReference type="AlphaFoldDB" id="A0AAE3KYL3"/>
<dbReference type="PANTHER" id="PTHR43401">
    <property type="entry name" value="L-THREONINE 3-DEHYDROGENASE"/>
    <property type="match status" value="1"/>
</dbReference>
<dbReference type="InterPro" id="IPR013149">
    <property type="entry name" value="ADH-like_C"/>
</dbReference>
<proteinExistence type="inferred from homology"/>
<comment type="caution">
    <text evidence="7">The sequence shown here is derived from an EMBL/GenBank/DDBJ whole genome shotgun (WGS) entry which is preliminary data.</text>
</comment>
<dbReference type="SUPFAM" id="SSF50129">
    <property type="entry name" value="GroES-like"/>
    <property type="match status" value="1"/>
</dbReference>
<evidence type="ECO:0000256" key="2">
    <source>
        <dbReference type="ARBA" id="ARBA00022833"/>
    </source>
</evidence>
<keyword evidence="2 4" id="KW-0862">Zinc</keyword>
<evidence type="ECO:0000259" key="5">
    <source>
        <dbReference type="Pfam" id="PF00107"/>
    </source>
</evidence>
<dbReference type="PROSITE" id="PS00059">
    <property type="entry name" value="ADH_ZINC"/>
    <property type="match status" value="1"/>
</dbReference>
<organism evidence="7 8">
    <name type="scientific">Irregularibacter muris</name>
    <dbReference type="NCBI Taxonomy" id="1796619"/>
    <lineage>
        <taxon>Bacteria</taxon>
        <taxon>Bacillati</taxon>
        <taxon>Bacillota</taxon>
        <taxon>Clostridia</taxon>
        <taxon>Eubacteriales</taxon>
        <taxon>Eubacteriaceae</taxon>
        <taxon>Irregularibacter</taxon>
    </lineage>
</organism>
<dbReference type="EMBL" id="JANKAS010000001">
    <property type="protein sequence ID" value="MCR1897645.1"/>
    <property type="molecule type" value="Genomic_DNA"/>
</dbReference>
<dbReference type="InterPro" id="IPR002328">
    <property type="entry name" value="ADH_Zn_CS"/>
</dbReference>
<dbReference type="InterPro" id="IPR036291">
    <property type="entry name" value="NAD(P)-bd_dom_sf"/>
</dbReference>
<keyword evidence="8" id="KW-1185">Reference proteome</keyword>
<reference evidence="7" key="1">
    <citation type="submission" date="2022-07" db="EMBL/GenBank/DDBJ databases">
        <title>Enhanced cultured diversity of the mouse gut microbiota enables custom-made synthetic communities.</title>
        <authorList>
            <person name="Afrizal A."/>
        </authorList>
    </citation>
    <scope>NUCLEOTIDE SEQUENCE</scope>
    <source>
        <strain evidence="7">DSM 28593</strain>
    </source>
</reference>
<dbReference type="Pfam" id="PF00107">
    <property type="entry name" value="ADH_zinc_N"/>
    <property type="match status" value="1"/>
</dbReference>
<dbReference type="Proteomes" id="UP001205748">
    <property type="component" value="Unassembled WGS sequence"/>
</dbReference>
<dbReference type="Gene3D" id="3.90.180.10">
    <property type="entry name" value="Medium-chain alcohol dehydrogenases, catalytic domain"/>
    <property type="match status" value="1"/>
</dbReference>
<dbReference type="Gene3D" id="3.40.50.720">
    <property type="entry name" value="NAD(P)-binding Rossmann-like Domain"/>
    <property type="match status" value="1"/>
</dbReference>
<comment type="similarity">
    <text evidence="4">Belongs to the zinc-containing alcohol dehydrogenase family.</text>
</comment>
<dbReference type="GO" id="GO:0016491">
    <property type="term" value="F:oxidoreductase activity"/>
    <property type="evidence" value="ECO:0007669"/>
    <property type="project" value="UniProtKB-KW"/>
</dbReference>
<evidence type="ECO:0000256" key="4">
    <source>
        <dbReference type="RuleBase" id="RU361277"/>
    </source>
</evidence>
<dbReference type="GO" id="GO:0008270">
    <property type="term" value="F:zinc ion binding"/>
    <property type="evidence" value="ECO:0007669"/>
    <property type="project" value="InterPro"/>
</dbReference>
<dbReference type="InterPro" id="IPR050129">
    <property type="entry name" value="Zn_alcohol_dh"/>
</dbReference>
<dbReference type="InterPro" id="IPR013154">
    <property type="entry name" value="ADH-like_N"/>
</dbReference>
<sequence length="347" mass="38059">MEIKKMTFAVLTEKGNAEVHKRNLPEIGEGQVLVKHEACNICTTDYGQWMGLREHQGYPMAGGHEWSGKIVKKGKNVLSELEIGDRVAMAYTYCGQCDPCRQGITSECINVKNQATKDGYLGAFGYADYSVRDAKVLMKMNPDLNASEAAFLEPLATVVEGLEKTRIKPFETVVIIGAGTMGLLNAQAVRAHGARVIITEIMEKKIAAAESLGFDVINALEKDPVEEVHKRTNGRGADAVIIAVGTTKANEQAMKMVKKLHGRILYFAAGYPAPKMDVDSNIIHYKKIELIGTYGADMKDFFTAAKLLNEKFVDVSKLVEKTYKLGDIQEAYKAASTLGSFRVSVLL</sequence>
<feature type="domain" description="Alcohol dehydrogenase-like C-terminal" evidence="5">
    <location>
        <begin position="181"/>
        <end position="309"/>
    </location>
</feature>
<protein>
    <submittedName>
        <fullName evidence="7">Zinc-binding dehydrogenase</fullName>
    </submittedName>
</protein>
<dbReference type="Pfam" id="PF08240">
    <property type="entry name" value="ADH_N"/>
    <property type="match status" value="1"/>
</dbReference>
<evidence type="ECO:0000313" key="8">
    <source>
        <dbReference type="Proteomes" id="UP001205748"/>
    </source>
</evidence>
<evidence type="ECO:0000256" key="3">
    <source>
        <dbReference type="ARBA" id="ARBA00023002"/>
    </source>
</evidence>
<keyword evidence="1 4" id="KW-0479">Metal-binding</keyword>
<name>A0AAE3KYL3_9FIRM</name>
<evidence type="ECO:0000313" key="7">
    <source>
        <dbReference type="EMBL" id="MCR1897645.1"/>
    </source>
</evidence>